<evidence type="ECO:0000256" key="1">
    <source>
        <dbReference type="SAM" id="SignalP"/>
    </source>
</evidence>
<dbReference type="HOGENOM" id="CLU_067863_3_1_1"/>
<dbReference type="OrthoDB" id="1859733at2759"/>
<protein>
    <submittedName>
        <fullName evidence="2">Malate dehydrogenase</fullName>
    </submittedName>
</protein>
<evidence type="ECO:0000313" key="3">
    <source>
        <dbReference type="Proteomes" id="UP000017559"/>
    </source>
</evidence>
<organism evidence="2 3">
    <name type="scientific">Moniliophthora roreri (strain MCA 2997)</name>
    <name type="common">Cocoa frosty pod rot fungus</name>
    <name type="synonym">Crinipellis roreri</name>
    <dbReference type="NCBI Taxonomy" id="1381753"/>
    <lineage>
        <taxon>Eukaryota</taxon>
        <taxon>Fungi</taxon>
        <taxon>Dikarya</taxon>
        <taxon>Basidiomycota</taxon>
        <taxon>Agaricomycotina</taxon>
        <taxon>Agaricomycetes</taxon>
        <taxon>Agaricomycetidae</taxon>
        <taxon>Agaricales</taxon>
        <taxon>Marasmiineae</taxon>
        <taxon>Marasmiaceae</taxon>
        <taxon>Moniliophthora</taxon>
    </lineage>
</organism>
<reference evidence="2 3" key="1">
    <citation type="journal article" date="2014" name="BMC Genomics">
        <title>Genome and secretome analysis of the hemibiotrophic fungal pathogen, Moniliophthora roreri, which causes frosty pod rot disease of cacao: mechanisms of the biotrophic and necrotrophic phases.</title>
        <authorList>
            <person name="Meinhardt L.W."/>
            <person name="Costa G.G.L."/>
            <person name="Thomazella D.P.T."/>
            <person name="Teixeira P.J.P.L."/>
            <person name="Carazzolle M.F."/>
            <person name="Schuster S.C."/>
            <person name="Carlson J.E."/>
            <person name="Guiltinan M.J."/>
            <person name="Mieczkowski P."/>
            <person name="Farmer A."/>
            <person name="Ramaraj T."/>
            <person name="Crozier J."/>
            <person name="Davis R.E."/>
            <person name="Shao J."/>
            <person name="Melnick R.L."/>
            <person name="Pereira G.A.G."/>
            <person name="Bailey B.A."/>
        </authorList>
    </citation>
    <scope>NUCLEOTIDE SEQUENCE [LARGE SCALE GENOMIC DNA]</scope>
    <source>
        <strain evidence="2 3">MCA 2997</strain>
    </source>
</reference>
<feature type="chain" id="PRO_5004711265" evidence="1">
    <location>
        <begin position="17"/>
        <end position="191"/>
    </location>
</feature>
<dbReference type="PANTHER" id="PTHR35567">
    <property type="entry name" value="MALATE DEHYDROGENASE (AFU_ORTHOLOGUE AFUA_2G13800)"/>
    <property type="match status" value="1"/>
</dbReference>
<dbReference type="Pfam" id="PF11937">
    <property type="entry name" value="DUF3455"/>
    <property type="match status" value="1"/>
</dbReference>
<proteinExistence type="predicted"/>
<dbReference type="KEGG" id="mrr:Moror_4091"/>
<accession>V2WV66</accession>
<dbReference type="InterPro" id="IPR021851">
    <property type="entry name" value="DUF3455"/>
</dbReference>
<dbReference type="EMBL" id="AWSO01000412">
    <property type="protein sequence ID" value="ESK90733.1"/>
    <property type="molecule type" value="Genomic_DNA"/>
</dbReference>
<dbReference type="PANTHER" id="PTHR35567:SF1">
    <property type="entry name" value="CONSERVED FUNGAL PROTEIN (AFU_ORTHOLOGUE AFUA_1G14230)"/>
    <property type="match status" value="1"/>
</dbReference>
<feature type="signal peptide" evidence="1">
    <location>
        <begin position="1"/>
        <end position="16"/>
    </location>
</feature>
<evidence type="ECO:0000313" key="2">
    <source>
        <dbReference type="EMBL" id="ESK90733.1"/>
    </source>
</evidence>
<dbReference type="AlphaFoldDB" id="V2WV66"/>
<comment type="caution">
    <text evidence="2">The sequence shown here is derived from an EMBL/GenBank/DDBJ whole genome shotgun (WGS) entry which is preliminary data.</text>
</comment>
<sequence length="191" mass="20380">MKFFWLLSLTAVVVSAALTDTLTCDVSGIKVAGATLPAQKAPTEFITFGTGVQKYICGDDGTFASNGAEAKLLDISCSYNPKTGKFSLYPLKQLGRHFFITNPVTGTGLSPKWDFSLSTGNPEDFVVGARQAGIPAPTGASDIDWLYLTNIQGTLATEIYRTNTKGGQPPASCTPGDALDVEYSALYWFTK</sequence>
<dbReference type="Proteomes" id="UP000017559">
    <property type="component" value="Unassembled WGS sequence"/>
</dbReference>
<keyword evidence="1" id="KW-0732">Signal</keyword>
<keyword evidence="3" id="KW-1185">Reference proteome</keyword>
<gene>
    <name evidence="2" type="ORF">Moror_4091</name>
</gene>
<name>V2WV66_MONRO</name>